<reference evidence="1" key="1">
    <citation type="journal article" date="2015" name="Genome Biol. Evol.">
        <title>Organellar Genomes of White Spruce (Picea glauca): Assembly and Annotation.</title>
        <authorList>
            <person name="Jackman S.D."/>
            <person name="Warren R.L."/>
            <person name="Gibb E.A."/>
            <person name="Vandervalk B.P."/>
            <person name="Mohamadi H."/>
            <person name="Chu J."/>
            <person name="Raymond A."/>
            <person name="Pleasance S."/>
            <person name="Coope R."/>
            <person name="Wildung M.R."/>
            <person name="Ritland C.E."/>
            <person name="Bousquet J."/>
            <person name="Jones S.J."/>
            <person name="Bohlmann J."/>
            <person name="Birol I."/>
        </authorList>
    </citation>
    <scope>NUCLEOTIDE SEQUENCE [LARGE SCALE GENOMIC DNA]</scope>
    <source>
        <tissue evidence="1">Flushing bud</tissue>
    </source>
</reference>
<proteinExistence type="predicted"/>
<dbReference type="AlphaFoldDB" id="A0A101LXL7"/>
<dbReference type="EMBL" id="LKAM01000007">
    <property type="protein sequence ID" value="KUM47231.1"/>
    <property type="molecule type" value="Genomic_DNA"/>
</dbReference>
<accession>A0A101LXL7</accession>
<evidence type="ECO:0000313" key="1">
    <source>
        <dbReference type="EMBL" id="KUM47231.1"/>
    </source>
</evidence>
<geneLocation type="mitochondrion" evidence="1"/>
<sequence length="54" mass="6455">MRYLVSNMQGAPYRRDDSFQPSQLYGSCYYDKPLIPLLVLTCFNEDHARYSKFR</sequence>
<organism evidence="1">
    <name type="scientific">Picea glauca</name>
    <name type="common">White spruce</name>
    <name type="synonym">Pinus glauca</name>
    <dbReference type="NCBI Taxonomy" id="3330"/>
    <lineage>
        <taxon>Eukaryota</taxon>
        <taxon>Viridiplantae</taxon>
        <taxon>Streptophyta</taxon>
        <taxon>Embryophyta</taxon>
        <taxon>Tracheophyta</taxon>
        <taxon>Spermatophyta</taxon>
        <taxon>Pinopsida</taxon>
        <taxon>Pinidae</taxon>
        <taxon>Conifers I</taxon>
        <taxon>Pinales</taxon>
        <taxon>Pinaceae</taxon>
        <taxon>Picea</taxon>
    </lineage>
</organism>
<comment type="caution">
    <text evidence="1">The sequence shown here is derived from an EMBL/GenBank/DDBJ whole genome shotgun (WGS) entry which is preliminary data.</text>
</comment>
<protein>
    <submittedName>
        <fullName evidence="1">Uncharacterized protein</fullName>
    </submittedName>
</protein>
<keyword evidence="1" id="KW-0496">Mitochondrion</keyword>
<gene>
    <name evidence="1" type="ORF">ABT39_MTgene5416</name>
</gene>
<name>A0A101LXL7_PICGL</name>